<reference evidence="2 3" key="1">
    <citation type="submission" date="2014-04" db="EMBL/GenBank/DDBJ databases">
        <authorList>
            <consortium name="DOE Joint Genome Institute"/>
            <person name="Kuo A."/>
            <person name="Zuccaro A."/>
            <person name="Kohler A."/>
            <person name="Nagy L.G."/>
            <person name="Floudas D."/>
            <person name="Copeland A."/>
            <person name="Barry K.W."/>
            <person name="Cichocki N."/>
            <person name="Veneault-Fourrey C."/>
            <person name="LaButti K."/>
            <person name="Lindquist E.A."/>
            <person name="Lipzen A."/>
            <person name="Lundell T."/>
            <person name="Morin E."/>
            <person name="Murat C."/>
            <person name="Sun H."/>
            <person name="Tunlid A."/>
            <person name="Henrissat B."/>
            <person name="Grigoriev I.V."/>
            <person name="Hibbett D.S."/>
            <person name="Martin F."/>
            <person name="Nordberg H.P."/>
            <person name="Cantor M.N."/>
            <person name="Hua S.X."/>
        </authorList>
    </citation>
    <scope>NUCLEOTIDE SEQUENCE [LARGE SCALE GENOMIC DNA]</scope>
    <source>
        <strain evidence="2 3">MAFF 305830</strain>
    </source>
</reference>
<evidence type="ECO:0000313" key="2">
    <source>
        <dbReference type="EMBL" id="KIM20869.1"/>
    </source>
</evidence>
<dbReference type="Pfam" id="PF00931">
    <property type="entry name" value="NB-ARC"/>
    <property type="match status" value="1"/>
</dbReference>
<accession>A0A0C3ALE6</accession>
<dbReference type="OrthoDB" id="20872at2759"/>
<proteinExistence type="predicted"/>
<dbReference type="SUPFAM" id="SSF48452">
    <property type="entry name" value="TPR-like"/>
    <property type="match status" value="3"/>
</dbReference>
<evidence type="ECO:0000313" key="3">
    <source>
        <dbReference type="Proteomes" id="UP000054097"/>
    </source>
</evidence>
<protein>
    <recommendedName>
        <fullName evidence="1">NB-ARC domain-containing protein</fullName>
    </recommendedName>
</protein>
<reference evidence="3" key="2">
    <citation type="submission" date="2015-01" db="EMBL/GenBank/DDBJ databases">
        <title>Evolutionary Origins and Diversification of the Mycorrhizal Mutualists.</title>
        <authorList>
            <consortium name="DOE Joint Genome Institute"/>
            <consortium name="Mycorrhizal Genomics Consortium"/>
            <person name="Kohler A."/>
            <person name="Kuo A."/>
            <person name="Nagy L.G."/>
            <person name="Floudas D."/>
            <person name="Copeland A."/>
            <person name="Barry K.W."/>
            <person name="Cichocki N."/>
            <person name="Veneault-Fourrey C."/>
            <person name="LaButti K."/>
            <person name="Lindquist E.A."/>
            <person name="Lipzen A."/>
            <person name="Lundell T."/>
            <person name="Morin E."/>
            <person name="Murat C."/>
            <person name="Riley R."/>
            <person name="Ohm R."/>
            <person name="Sun H."/>
            <person name="Tunlid A."/>
            <person name="Henrissat B."/>
            <person name="Grigoriev I.V."/>
            <person name="Hibbett D.S."/>
            <person name="Martin F."/>
        </authorList>
    </citation>
    <scope>NUCLEOTIDE SEQUENCE [LARGE SCALE GENOMIC DNA]</scope>
    <source>
        <strain evidence="3">MAFF 305830</strain>
    </source>
</reference>
<dbReference type="Pfam" id="PF13374">
    <property type="entry name" value="TPR_10"/>
    <property type="match status" value="4"/>
</dbReference>
<dbReference type="InterPro" id="IPR027417">
    <property type="entry name" value="P-loop_NTPase"/>
</dbReference>
<dbReference type="HOGENOM" id="CLU_000288_125_8_1"/>
<dbReference type="AlphaFoldDB" id="A0A0C3ALE6"/>
<name>A0A0C3ALE6_SERVB</name>
<dbReference type="PANTHER" id="PTHR46082:SF6">
    <property type="entry name" value="AAA+ ATPASE DOMAIN-CONTAINING PROTEIN-RELATED"/>
    <property type="match status" value="1"/>
</dbReference>
<dbReference type="InterPro" id="IPR053137">
    <property type="entry name" value="NLR-like"/>
</dbReference>
<keyword evidence="3" id="KW-1185">Reference proteome</keyword>
<dbReference type="EMBL" id="KN824404">
    <property type="protein sequence ID" value="KIM20869.1"/>
    <property type="molecule type" value="Genomic_DNA"/>
</dbReference>
<gene>
    <name evidence="2" type="ORF">M408DRAFT_30035</name>
</gene>
<dbReference type="STRING" id="933852.A0A0C3ALE6"/>
<evidence type="ECO:0000259" key="1">
    <source>
        <dbReference type="Pfam" id="PF00931"/>
    </source>
</evidence>
<sequence length="1147" mass="130383">MDDWSKTDVIEVKTRLYVENPVVCRLFEDSLRHLQAKIGTATLGHINRSSSIKATVKMPPAVTPYYVVRQKEWELIVHHLINMPYEEQRIFSVTGMGGCGKTQLVSYFLQEKGANYEHVVYVDATSLFSIKADLQAWAQSLGDGYEQAVWEDAIRVLNSDLFKGRWILVFDSADNPRLDLTPYIPQCYHGTVVITSRDRDKGNMSNTFHMELGEMNDDEAFSTLLKAARRHLPLSSREEEKARELVGMLGHLAVALVQAGTYCYQLSVTVQQPFTFAQYALAFTLQRSELMKAGESASLDNYQLGAYAAFELSYKAIPQEAKEFLHFAASFHHSDISLATFAITAAQGCEDPDCNSLVPRPENHSEIVSGLRELLCTDGRWDEVLVHKSIRILRCFSLITASSRANTVFMHLHPLVQAWARDTLLPASKHYQKMALQTITCCVNDRDVQVYRHLIPHVQDLFDEMGPELTHVNEKYAAGIALRHEAIYPKAEELFSDALKRMKQAGVRNKGFWQLSISLASIYRNRMRLPEAEALLLESFELAKETWGKDDQITLRVMESLATTYSKQGRLGEAEKLQIEIFQERKKQLGLDHKETMVASTNLGTVYIFLKKYSEAEKLMLELLPRQTRVLGQDSRDTLLTAGNLATLYIRQQRYNEAEQLALEVLEKWTKLLGNKHITTSLTKENLAIIYFQQGRWDESELLQQEVLEVRRQILGDDHINTISAARVLGSSYVQRERWEDAITVERRLLESERRALGNDHTETIKTMESLSRSYGFLNRHGDAEAILVELLERQERLLGTHHSDTINTIARLGKSYMLQGKIEEGDRTGLEFFLRQGQVLIKKKNWVGAEGMIFELLAQQKRIIGLDHHDIFDTKEALVEIYAAQGKLGAVEAMLLEIRDQRERVQGTHHPDAILAGSSLFSCRLQRVILAENGQVGIQRGKTRGYDQPDGFNAMEYLTHIYRLLDPDGASKMDEMTLKLSEYMAGIDPPDPIRALDYQGKTHVDHQDWSKAEPMMLQVLDMRKMALGTEHVDTIATMETLSTIYSGMRRWTEAEKYAIDVWEQKNRLLGMHHSSTVTASDVLMKTLINQGDGVKIASFLFHMLGSSLTALGKEHYNTQAYGSRLVQTLTLMDLSDAAEDIYDLLQ</sequence>
<dbReference type="SUPFAM" id="SSF52540">
    <property type="entry name" value="P-loop containing nucleoside triphosphate hydrolases"/>
    <property type="match status" value="1"/>
</dbReference>
<dbReference type="GO" id="GO:0043531">
    <property type="term" value="F:ADP binding"/>
    <property type="evidence" value="ECO:0007669"/>
    <property type="project" value="InterPro"/>
</dbReference>
<dbReference type="InterPro" id="IPR002182">
    <property type="entry name" value="NB-ARC"/>
</dbReference>
<dbReference type="PANTHER" id="PTHR46082">
    <property type="entry name" value="ATP/GTP-BINDING PROTEIN-RELATED"/>
    <property type="match status" value="1"/>
</dbReference>
<dbReference type="Gene3D" id="1.25.40.10">
    <property type="entry name" value="Tetratricopeptide repeat domain"/>
    <property type="match status" value="4"/>
</dbReference>
<dbReference type="InterPro" id="IPR011990">
    <property type="entry name" value="TPR-like_helical_dom_sf"/>
</dbReference>
<dbReference type="Gene3D" id="3.40.50.300">
    <property type="entry name" value="P-loop containing nucleotide triphosphate hydrolases"/>
    <property type="match status" value="1"/>
</dbReference>
<dbReference type="Proteomes" id="UP000054097">
    <property type="component" value="Unassembled WGS sequence"/>
</dbReference>
<organism evidence="2 3">
    <name type="scientific">Serendipita vermifera MAFF 305830</name>
    <dbReference type="NCBI Taxonomy" id="933852"/>
    <lineage>
        <taxon>Eukaryota</taxon>
        <taxon>Fungi</taxon>
        <taxon>Dikarya</taxon>
        <taxon>Basidiomycota</taxon>
        <taxon>Agaricomycotina</taxon>
        <taxon>Agaricomycetes</taxon>
        <taxon>Sebacinales</taxon>
        <taxon>Serendipitaceae</taxon>
        <taxon>Serendipita</taxon>
    </lineage>
</organism>
<feature type="domain" description="NB-ARC" evidence="1">
    <location>
        <begin position="71"/>
        <end position="226"/>
    </location>
</feature>
<dbReference type="Pfam" id="PF13424">
    <property type="entry name" value="TPR_12"/>
    <property type="match status" value="2"/>
</dbReference>